<feature type="region of interest" description="Disordered" evidence="1">
    <location>
        <begin position="66"/>
        <end position="163"/>
    </location>
</feature>
<dbReference type="AlphaFoldDB" id="A0A1Q9AF81"/>
<feature type="compositionally biased region" description="Low complexity" evidence="1">
    <location>
        <begin position="755"/>
        <end position="798"/>
    </location>
</feature>
<feature type="region of interest" description="Disordered" evidence="1">
    <location>
        <begin position="302"/>
        <end position="352"/>
    </location>
</feature>
<dbReference type="STRING" id="1672749.BJF92_05625"/>
<reference evidence="2 3" key="1">
    <citation type="submission" date="2016-09" db="EMBL/GenBank/DDBJ databases">
        <title>Rhizobium sp. nov., a novel species isolated from the rice rhizosphere.</title>
        <authorList>
            <person name="Zhao J."/>
            <person name="Zhang X."/>
        </authorList>
    </citation>
    <scope>NUCLEOTIDE SEQUENCE [LARGE SCALE GENOMIC DNA]</scope>
    <source>
        <strain evidence="2 3">MH17</strain>
    </source>
</reference>
<feature type="compositionally biased region" description="Basic and acidic residues" evidence="1">
    <location>
        <begin position="144"/>
        <end position="163"/>
    </location>
</feature>
<feature type="region of interest" description="Disordered" evidence="1">
    <location>
        <begin position="718"/>
        <end position="798"/>
    </location>
</feature>
<comment type="caution">
    <text evidence="2">The sequence shown here is derived from an EMBL/GenBank/DDBJ whole genome shotgun (WGS) entry which is preliminary data.</text>
</comment>
<feature type="compositionally biased region" description="Polar residues" evidence="1">
    <location>
        <begin position="690"/>
        <end position="703"/>
    </location>
</feature>
<protein>
    <submittedName>
        <fullName evidence="2">Uncharacterized protein</fullName>
    </submittedName>
</protein>
<organism evidence="2 3">
    <name type="scientific">Xaviernesmea rhizosphaerae</name>
    <dbReference type="NCBI Taxonomy" id="1672749"/>
    <lineage>
        <taxon>Bacteria</taxon>
        <taxon>Pseudomonadati</taxon>
        <taxon>Pseudomonadota</taxon>
        <taxon>Alphaproteobacteria</taxon>
        <taxon>Hyphomicrobiales</taxon>
        <taxon>Rhizobiaceae</taxon>
        <taxon>Rhizobium/Agrobacterium group</taxon>
        <taxon>Xaviernesmea</taxon>
    </lineage>
</organism>
<evidence type="ECO:0000313" key="2">
    <source>
        <dbReference type="EMBL" id="OLP53632.1"/>
    </source>
</evidence>
<feature type="compositionally biased region" description="Basic and acidic residues" evidence="1">
    <location>
        <begin position="547"/>
        <end position="569"/>
    </location>
</feature>
<dbReference type="Proteomes" id="UP000186143">
    <property type="component" value="Unassembled WGS sequence"/>
</dbReference>
<accession>A0A1Q9AF81</accession>
<feature type="compositionally biased region" description="Basic and acidic residues" evidence="1">
    <location>
        <begin position="229"/>
        <end position="238"/>
    </location>
</feature>
<evidence type="ECO:0000256" key="1">
    <source>
        <dbReference type="SAM" id="MobiDB-lite"/>
    </source>
</evidence>
<name>A0A1Q9AF81_9HYPH</name>
<sequence length="988" mass="103034">MRARVYEKARGAVRRQLEGMKPRPSDDMIQRQMTKLEAAITDVESDFSEAVVEEAPLDEAAVEEVVAAQDVSADQPIAEPEPAAETQHEADPAHGPTSSQAYSAAEDHQTVADRPVADQQGPVGEPPADAWAAPASDATAPDAVTHEAAVHHAAVADDAARAEDELAHVAPTWQEAPAETAPAYEHQPAAAHDASAPIADHHAYDPVEAGPVDGYVPIEQTEAAAEDAPAGHDADSHEAVASYDEATPSSHWQDEPHDVSQTDHSAWQAHEDAVHARAEDHAAQEAYAPHNDPEAVYAAEHPLGPAEPETGWDAHPAAAEPWQDPHHDAGQQAEEAPSWPEPVSHPAGDAAADDAARALAEEYDDLSGATPAPVFETRDHGTVAMPAAADLQDVWAAPAQPLAPEVYAPEPHTAERHTSEFHATEAYAPEPAPDHARDNAQAVASAEDDAAAALAQAYGRETDDPAPQAASDKAQAANWELPEWTASAGPVHAHVEPEWHQSAGHVDYAVEPDAVIIPAPASPATATGAEPVTAQDNTQASAAGWSWDDKDPFAAAPDGEKRAAPEEKSDEAIGWAWPVEAQPADPKVEAEQQNWEAIDALLSARGVTPEGVVSPAAVAEAPIAPARPISYRAEPKPPRFSIKKAVSLLVLLGLLGGGGYAYWSHRDVVDGWVGKLMASASVPAPSQAPGNGTQANGSGQSATTDTAAVINKFTQRLQADGSEIDEGVAPAAGRSTADEGRSVSPQTEASKPVETAQASPAPTPGSAAPAATGSAAPADAPAPAAPPSATTPAGTPATVEVPAGAQKMFLYEERLGQAAPTAIEGSVAWTLKEETPDGASRPEPVIQAQITVPNRGLTALMTIKRNSDTSLPASHVIEFVFSLPANFEGGSIAGVQRVSMKRTEQDRGDALIGVPAKITDDFHMIALNDFPEAVKTNLDLLANRSWIDIPLTYRNGRRALLTLDKGSAGADAFSRALKTWAAIKPSAG</sequence>
<feature type="compositionally biased region" description="Low complexity" evidence="1">
    <location>
        <begin position="126"/>
        <end position="143"/>
    </location>
</feature>
<feature type="region of interest" description="Disordered" evidence="1">
    <location>
        <begin position="521"/>
        <end position="569"/>
    </location>
</feature>
<dbReference type="EMBL" id="MKIO01000039">
    <property type="protein sequence ID" value="OLP53632.1"/>
    <property type="molecule type" value="Genomic_DNA"/>
</dbReference>
<gene>
    <name evidence="2" type="ORF">BJF92_05625</name>
</gene>
<evidence type="ECO:0000313" key="3">
    <source>
        <dbReference type="Proteomes" id="UP000186143"/>
    </source>
</evidence>
<feature type="region of interest" description="Disordered" evidence="1">
    <location>
        <begin position="682"/>
        <end position="703"/>
    </location>
</feature>
<feature type="compositionally biased region" description="Low complexity" evidence="1">
    <location>
        <begin position="521"/>
        <end position="531"/>
    </location>
</feature>
<feature type="compositionally biased region" description="Basic and acidic residues" evidence="1">
    <location>
        <begin position="252"/>
        <end position="261"/>
    </location>
</feature>
<proteinExistence type="predicted"/>
<feature type="region of interest" description="Disordered" evidence="1">
    <location>
        <begin position="223"/>
        <end position="263"/>
    </location>
</feature>